<reference evidence="3" key="2">
    <citation type="submission" date="2017-09" db="EMBL/GenBank/DDBJ databases">
        <authorList>
            <person name="Perez-Cataluna A."/>
            <person name="Figueras M.J."/>
            <person name="Salas-Masso N."/>
        </authorList>
    </citation>
    <scope>NUCLEOTIDE SEQUENCE</scope>
    <source>
        <strain evidence="3">CECT 7727</strain>
    </source>
</reference>
<dbReference type="Gene3D" id="3.10.450.50">
    <property type="match status" value="1"/>
</dbReference>
<feature type="domain" description="YchJ-like middle NTF2-like" evidence="1">
    <location>
        <begin position="32"/>
        <end position="133"/>
    </location>
</feature>
<dbReference type="RefSeq" id="WP_079578229.1">
    <property type="nucleotide sequence ID" value="NZ_CP032101.1"/>
</dbReference>
<evidence type="ECO:0000313" key="6">
    <source>
        <dbReference type="Proteomes" id="UP000239861"/>
    </source>
</evidence>
<accession>A0A1T5BM92</accession>
<gene>
    <name evidence="2" type="ORF">AMRN_2775</name>
    <name evidence="4" type="ORF">B0F89_10240</name>
    <name evidence="3" type="ORF">CPH92_00910</name>
</gene>
<evidence type="ECO:0000313" key="3">
    <source>
        <dbReference type="EMBL" id="PHO16607.1"/>
    </source>
</evidence>
<dbReference type="Pfam" id="PF02810">
    <property type="entry name" value="SEC-C"/>
    <property type="match status" value="1"/>
</dbReference>
<proteinExistence type="predicted"/>
<evidence type="ECO:0000313" key="5">
    <source>
        <dbReference type="Proteomes" id="UP000224740"/>
    </source>
</evidence>
<dbReference type="InterPro" id="IPR032710">
    <property type="entry name" value="NTF2-like_dom_sf"/>
</dbReference>
<dbReference type="EMBL" id="PTIW01000002">
    <property type="protein sequence ID" value="PPK62638.1"/>
    <property type="molecule type" value="Genomic_DNA"/>
</dbReference>
<reference evidence="2 7" key="4">
    <citation type="submission" date="2018-08" db="EMBL/GenBank/DDBJ databases">
        <title>Complete genome of the Arcobacter marinus type strain JCM 15502.</title>
        <authorList>
            <person name="Miller W.G."/>
            <person name="Yee E."/>
            <person name="Huynh S."/>
            <person name="Parker C.T."/>
        </authorList>
    </citation>
    <scope>NUCLEOTIDE SEQUENCE [LARGE SCALE GENOMIC DNA]</scope>
    <source>
        <strain evidence="2 7">JCM 15502</strain>
    </source>
</reference>
<dbReference type="PANTHER" id="PTHR33747:SF1">
    <property type="entry name" value="ADENYLATE CYCLASE-ASSOCIATED CAP C-TERMINAL DOMAIN-CONTAINING PROTEIN"/>
    <property type="match status" value="1"/>
</dbReference>
<dbReference type="Proteomes" id="UP000239861">
    <property type="component" value="Unassembled WGS sequence"/>
</dbReference>
<dbReference type="Proteomes" id="UP000224740">
    <property type="component" value="Unassembled WGS sequence"/>
</dbReference>
<dbReference type="Pfam" id="PF17775">
    <property type="entry name" value="YchJ_M-like"/>
    <property type="match status" value="1"/>
</dbReference>
<dbReference type="EMBL" id="NXAO01000003">
    <property type="protein sequence ID" value="PHO16607.1"/>
    <property type="molecule type" value="Genomic_DNA"/>
</dbReference>
<dbReference type="InterPro" id="IPR048469">
    <property type="entry name" value="YchJ-like_M"/>
</dbReference>
<evidence type="ECO:0000313" key="4">
    <source>
        <dbReference type="EMBL" id="PPK62638.1"/>
    </source>
</evidence>
<reference evidence="5" key="1">
    <citation type="submission" date="2017-09" db="EMBL/GenBank/DDBJ databases">
        <title>Arcobacter canalis sp. nov., a new species isolated from a water canal contaminated with urban sewage.</title>
        <authorList>
            <person name="Perez-Cataluna A."/>
            <person name="Salas-Masso N."/>
            <person name="Figueras M.J."/>
        </authorList>
    </citation>
    <scope>NUCLEOTIDE SEQUENCE [LARGE SCALE GENOMIC DNA]</scope>
    <source>
        <strain evidence="5">CECT 7727</strain>
    </source>
</reference>
<dbReference type="KEGG" id="amar:AMRN_2775"/>
<protein>
    <submittedName>
        <fullName evidence="4">SEC-C motif-containing protein</fullName>
    </submittedName>
    <submittedName>
        <fullName evidence="2">YchJ family protein (SEC-C domain)</fullName>
    </submittedName>
</protein>
<dbReference type="PANTHER" id="PTHR33747">
    <property type="entry name" value="UPF0225 PROTEIN SCO1677"/>
    <property type="match status" value="1"/>
</dbReference>
<organism evidence="4 6">
    <name type="scientific">Malaciobacter marinus</name>
    <dbReference type="NCBI Taxonomy" id="505249"/>
    <lineage>
        <taxon>Bacteria</taxon>
        <taxon>Pseudomonadati</taxon>
        <taxon>Campylobacterota</taxon>
        <taxon>Epsilonproteobacteria</taxon>
        <taxon>Campylobacterales</taxon>
        <taxon>Arcobacteraceae</taxon>
        <taxon>Malaciobacter</taxon>
    </lineage>
</organism>
<name>A0A1T5BM92_9BACT</name>
<evidence type="ECO:0000313" key="2">
    <source>
        <dbReference type="EMBL" id="AXX88468.1"/>
    </source>
</evidence>
<dbReference type="SUPFAM" id="SSF103642">
    <property type="entry name" value="Sec-C motif"/>
    <property type="match status" value="1"/>
</dbReference>
<dbReference type="Proteomes" id="UP000264693">
    <property type="component" value="Chromosome"/>
</dbReference>
<dbReference type="SUPFAM" id="SSF54427">
    <property type="entry name" value="NTF2-like"/>
    <property type="match status" value="1"/>
</dbReference>
<keyword evidence="5" id="KW-1185">Reference proteome</keyword>
<dbReference type="InterPro" id="IPR004027">
    <property type="entry name" value="SEC_C_motif"/>
</dbReference>
<dbReference type="EMBL" id="CP032101">
    <property type="protein sequence ID" value="AXX88468.1"/>
    <property type="molecule type" value="Genomic_DNA"/>
</dbReference>
<evidence type="ECO:0000259" key="1">
    <source>
        <dbReference type="Pfam" id="PF17775"/>
    </source>
</evidence>
<sequence>MKISINSKCICGSDKKYKKCCKELHDGKPAKTALELMRSRYSAFALCKIDYIIDTTHFNNPEFTQNRKRWQNDILNFCSYTDFQNCEILESIDGKEESFVTFKATLYQNNLDASFTEKSRFLKVDGKWYYVDGIFL</sequence>
<dbReference type="AlphaFoldDB" id="A0A1T5BM92"/>
<reference evidence="4 6" key="3">
    <citation type="submission" date="2018-02" db="EMBL/GenBank/DDBJ databases">
        <title>Subsurface microbial communities from deep shales in Ohio and West Virginia, USA.</title>
        <authorList>
            <person name="Wrighton K."/>
        </authorList>
    </citation>
    <scope>NUCLEOTIDE SEQUENCE [LARGE SCALE GENOMIC DNA]</scope>
    <source>
        <strain evidence="4 6">MARC-MIP3H16</strain>
    </source>
</reference>
<evidence type="ECO:0000313" key="7">
    <source>
        <dbReference type="Proteomes" id="UP000264693"/>
    </source>
</evidence>